<organism evidence="2">
    <name type="scientific">Sesamum radiatum</name>
    <name type="common">Black benniseed</name>
    <dbReference type="NCBI Taxonomy" id="300843"/>
    <lineage>
        <taxon>Eukaryota</taxon>
        <taxon>Viridiplantae</taxon>
        <taxon>Streptophyta</taxon>
        <taxon>Embryophyta</taxon>
        <taxon>Tracheophyta</taxon>
        <taxon>Spermatophyta</taxon>
        <taxon>Magnoliopsida</taxon>
        <taxon>eudicotyledons</taxon>
        <taxon>Gunneridae</taxon>
        <taxon>Pentapetalae</taxon>
        <taxon>asterids</taxon>
        <taxon>lamiids</taxon>
        <taxon>Lamiales</taxon>
        <taxon>Pedaliaceae</taxon>
        <taxon>Sesamum</taxon>
    </lineage>
</organism>
<dbReference type="PANTHER" id="PTHR33240">
    <property type="entry name" value="OS08G0508500 PROTEIN"/>
    <property type="match status" value="1"/>
</dbReference>
<comment type="caution">
    <text evidence="2">The sequence shown here is derived from an EMBL/GenBank/DDBJ whole genome shotgun (WGS) entry which is preliminary data.</text>
</comment>
<sequence length="244" mass="27934">MEERRERSRNQSRGKERFKKGEEIRIAESHDNAPVKEVIHTIAGGLKGGDSSRPRKKYDRYLEPDSRRYQVLSLDKEEEIIFENRDLGIKGRSQNKPMVIKMDIANFVVHTVLVHNRSSIDILFMDVLRKMEIEPICDFVCTPSIGFGGSEVFFGTIDLLISIGEEPKKKTMMVKFLVVDTPFAYNVILGCPGLNLFKAVVSSFHLKMKFPTAHGIGEVKCDQKDARRYCNLSIENGTKERMYN</sequence>
<feature type="region of interest" description="Disordered" evidence="1">
    <location>
        <begin position="1"/>
        <end position="25"/>
    </location>
</feature>
<reference evidence="2" key="2">
    <citation type="journal article" date="2024" name="Plant">
        <title>Genomic evolution and insights into agronomic trait innovations of Sesamum species.</title>
        <authorList>
            <person name="Miao H."/>
            <person name="Wang L."/>
            <person name="Qu L."/>
            <person name="Liu H."/>
            <person name="Sun Y."/>
            <person name="Le M."/>
            <person name="Wang Q."/>
            <person name="Wei S."/>
            <person name="Zheng Y."/>
            <person name="Lin W."/>
            <person name="Duan Y."/>
            <person name="Cao H."/>
            <person name="Xiong S."/>
            <person name="Wang X."/>
            <person name="Wei L."/>
            <person name="Li C."/>
            <person name="Ma Q."/>
            <person name="Ju M."/>
            <person name="Zhao R."/>
            <person name="Li G."/>
            <person name="Mu C."/>
            <person name="Tian Q."/>
            <person name="Mei H."/>
            <person name="Zhang T."/>
            <person name="Gao T."/>
            <person name="Zhang H."/>
        </authorList>
    </citation>
    <scope>NUCLEOTIDE SEQUENCE</scope>
    <source>
        <strain evidence="2">G02</strain>
    </source>
</reference>
<accession>A0AAW2T7R5</accession>
<evidence type="ECO:0000256" key="1">
    <source>
        <dbReference type="SAM" id="MobiDB-lite"/>
    </source>
</evidence>
<name>A0AAW2T7R5_SESRA</name>
<dbReference type="AlphaFoldDB" id="A0AAW2T7R5"/>
<dbReference type="PANTHER" id="PTHR33240:SF8">
    <property type="entry name" value="OS03G0439900 PROTEIN"/>
    <property type="match status" value="1"/>
</dbReference>
<evidence type="ECO:0000313" key="2">
    <source>
        <dbReference type="EMBL" id="KAL0400425.1"/>
    </source>
</evidence>
<gene>
    <name evidence="2" type="ORF">Sradi_2385800</name>
</gene>
<dbReference type="EMBL" id="JACGWJ010000009">
    <property type="protein sequence ID" value="KAL0400425.1"/>
    <property type="molecule type" value="Genomic_DNA"/>
</dbReference>
<reference evidence="2" key="1">
    <citation type="submission" date="2020-06" db="EMBL/GenBank/DDBJ databases">
        <authorList>
            <person name="Li T."/>
            <person name="Hu X."/>
            <person name="Zhang T."/>
            <person name="Song X."/>
            <person name="Zhang H."/>
            <person name="Dai N."/>
            <person name="Sheng W."/>
            <person name="Hou X."/>
            <person name="Wei L."/>
        </authorList>
    </citation>
    <scope>NUCLEOTIDE SEQUENCE</scope>
    <source>
        <strain evidence="2">G02</strain>
        <tissue evidence="2">Leaf</tissue>
    </source>
</reference>
<protein>
    <submittedName>
        <fullName evidence="2">Uncharacterized protein</fullName>
    </submittedName>
</protein>
<dbReference type="CDD" id="cd00303">
    <property type="entry name" value="retropepsin_like"/>
    <property type="match status" value="1"/>
</dbReference>
<proteinExistence type="predicted"/>